<proteinExistence type="predicted"/>
<comment type="caution">
    <text evidence="1">The sequence shown here is derived from an EMBL/GenBank/DDBJ whole genome shotgun (WGS) entry which is preliminary data.</text>
</comment>
<sequence>MVVFLTATVKGQTKKEVLETAAYTIEYETDWTLDVSGKMNTLFLLFSKAEQDDFFAENINLVMQDLKGLNMTMKSYIDLSENQIKTMVKNSKLIKSEAIGSKYMMVWSGEMGGQELKFKQYFFMKDEKAYVLSLTTLLTTYDEYIGAGDKILNSFKLKE</sequence>
<reference evidence="1" key="1">
    <citation type="journal article" date="2014" name="Int. J. Syst. Evol. Microbiol.">
        <title>Complete genome sequence of Corynebacterium casei LMG S-19264T (=DSM 44701T), isolated from a smear-ripened cheese.</title>
        <authorList>
            <consortium name="US DOE Joint Genome Institute (JGI-PGF)"/>
            <person name="Walter F."/>
            <person name="Albersmeier A."/>
            <person name="Kalinowski J."/>
            <person name="Ruckert C."/>
        </authorList>
    </citation>
    <scope>NUCLEOTIDE SEQUENCE</scope>
    <source>
        <strain evidence="1">CGMCC 1.15763</strain>
    </source>
</reference>
<dbReference type="Proteomes" id="UP000633278">
    <property type="component" value="Unassembled WGS sequence"/>
</dbReference>
<dbReference type="Gene3D" id="3.40.1000.10">
    <property type="entry name" value="Mog1/PsbP, alpha/beta/alpha sandwich"/>
    <property type="match status" value="1"/>
</dbReference>
<name>A0A917HT08_9FLAO</name>
<gene>
    <name evidence="1" type="ORF">GCM10011416_02240</name>
</gene>
<evidence type="ECO:0000313" key="2">
    <source>
        <dbReference type="Proteomes" id="UP000633278"/>
    </source>
</evidence>
<dbReference type="EMBL" id="BMJW01000001">
    <property type="protein sequence ID" value="GGG89394.1"/>
    <property type="molecule type" value="Genomic_DNA"/>
</dbReference>
<dbReference type="AlphaFoldDB" id="A0A917HT08"/>
<protein>
    <recommendedName>
        <fullName evidence="3">PsbP C-terminal domain-containing protein</fullName>
    </recommendedName>
</protein>
<evidence type="ECO:0000313" key="1">
    <source>
        <dbReference type="EMBL" id="GGG89394.1"/>
    </source>
</evidence>
<evidence type="ECO:0008006" key="3">
    <source>
        <dbReference type="Google" id="ProtNLM"/>
    </source>
</evidence>
<accession>A0A917HT08</accession>
<organism evidence="1 2">
    <name type="scientific">Polaribacter pacificus</name>
    <dbReference type="NCBI Taxonomy" id="1775173"/>
    <lineage>
        <taxon>Bacteria</taxon>
        <taxon>Pseudomonadati</taxon>
        <taxon>Bacteroidota</taxon>
        <taxon>Flavobacteriia</taxon>
        <taxon>Flavobacteriales</taxon>
        <taxon>Flavobacteriaceae</taxon>
    </lineage>
</organism>
<reference evidence="1" key="2">
    <citation type="submission" date="2020-09" db="EMBL/GenBank/DDBJ databases">
        <authorList>
            <person name="Sun Q."/>
            <person name="Zhou Y."/>
        </authorList>
    </citation>
    <scope>NUCLEOTIDE SEQUENCE</scope>
    <source>
        <strain evidence="1">CGMCC 1.15763</strain>
    </source>
</reference>
<keyword evidence="2" id="KW-1185">Reference proteome</keyword>